<keyword evidence="3" id="KW-1185">Reference proteome</keyword>
<dbReference type="PANTHER" id="PTHR34989:SF1">
    <property type="entry name" value="PROTEIN HDED"/>
    <property type="match status" value="1"/>
</dbReference>
<feature type="transmembrane region" description="Helical" evidence="1">
    <location>
        <begin position="62"/>
        <end position="81"/>
    </location>
</feature>
<dbReference type="EMBL" id="JAEPWM010000001">
    <property type="protein sequence ID" value="MBK6004780.1"/>
    <property type="molecule type" value="Genomic_DNA"/>
</dbReference>
<feature type="transmembrane region" description="Helical" evidence="1">
    <location>
        <begin position="31"/>
        <end position="55"/>
    </location>
</feature>
<protein>
    <submittedName>
        <fullName evidence="2">HdeD family acid-resistance protein</fullName>
    </submittedName>
</protein>
<evidence type="ECO:0000313" key="3">
    <source>
        <dbReference type="Proteomes" id="UP000630528"/>
    </source>
</evidence>
<feature type="transmembrane region" description="Helical" evidence="1">
    <location>
        <begin position="120"/>
        <end position="140"/>
    </location>
</feature>
<dbReference type="GO" id="GO:0005886">
    <property type="term" value="C:plasma membrane"/>
    <property type="evidence" value="ECO:0007669"/>
    <property type="project" value="TreeGrafter"/>
</dbReference>
<feature type="transmembrane region" description="Helical" evidence="1">
    <location>
        <begin position="7"/>
        <end position="25"/>
    </location>
</feature>
<dbReference type="Pfam" id="PF03729">
    <property type="entry name" value="DUF308"/>
    <property type="match status" value="2"/>
</dbReference>
<dbReference type="InterPro" id="IPR052712">
    <property type="entry name" value="Acid_resist_chaperone_HdeD"/>
</dbReference>
<dbReference type="PANTHER" id="PTHR34989">
    <property type="entry name" value="PROTEIN HDED"/>
    <property type="match status" value="1"/>
</dbReference>
<sequence>MDRSARMLMLRGAVAIVFGVLALAWPDLTLLLLVAMFAVYALLAGAVSIVAAFQIRRAESKWWLPLLLGIVSVVAGIYALVAPVVTMLVLVLVMGANAIVTGALDIAMAVRLRKVVRGEWLLVLGGIVSVVFGVLVIAFPPAGALALVWMISVYAVLSGALLFALGLRTRRASRELPMRRATANGH</sequence>
<accession>A0A934TPH4</accession>
<dbReference type="Proteomes" id="UP000630528">
    <property type="component" value="Unassembled WGS sequence"/>
</dbReference>
<keyword evidence="1" id="KW-1133">Transmembrane helix</keyword>
<feature type="transmembrane region" description="Helical" evidence="1">
    <location>
        <begin position="146"/>
        <end position="167"/>
    </location>
</feature>
<dbReference type="InterPro" id="IPR005325">
    <property type="entry name" value="DUF308_memb"/>
</dbReference>
<organism evidence="2 3">
    <name type="scientific">Ramlibacter ginsenosidimutans</name>
    <dbReference type="NCBI Taxonomy" id="502333"/>
    <lineage>
        <taxon>Bacteria</taxon>
        <taxon>Pseudomonadati</taxon>
        <taxon>Pseudomonadota</taxon>
        <taxon>Betaproteobacteria</taxon>
        <taxon>Burkholderiales</taxon>
        <taxon>Comamonadaceae</taxon>
        <taxon>Ramlibacter</taxon>
    </lineage>
</organism>
<keyword evidence="1" id="KW-0812">Transmembrane</keyword>
<reference evidence="2" key="2">
    <citation type="submission" date="2021-01" db="EMBL/GenBank/DDBJ databases">
        <authorList>
            <person name="Kang M."/>
        </authorList>
    </citation>
    <scope>NUCLEOTIDE SEQUENCE</scope>
    <source>
        <strain evidence="2">KACC 17527</strain>
    </source>
</reference>
<evidence type="ECO:0000256" key="1">
    <source>
        <dbReference type="SAM" id="Phobius"/>
    </source>
</evidence>
<proteinExistence type="predicted"/>
<reference evidence="2" key="1">
    <citation type="journal article" date="2012" name="J. Microbiol. Biotechnol.">
        <title>Ramlibacter ginsenosidimutans sp. nov., with ginsenoside-converting activity.</title>
        <authorList>
            <person name="Wang L."/>
            <person name="An D.S."/>
            <person name="Kim S.G."/>
            <person name="Jin F.X."/>
            <person name="Kim S.C."/>
            <person name="Lee S.T."/>
            <person name="Im W.T."/>
        </authorList>
    </citation>
    <scope>NUCLEOTIDE SEQUENCE</scope>
    <source>
        <strain evidence="2">KACC 17527</strain>
    </source>
</reference>
<comment type="caution">
    <text evidence="2">The sequence shown here is derived from an EMBL/GenBank/DDBJ whole genome shotgun (WGS) entry which is preliminary data.</text>
</comment>
<evidence type="ECO:0000313" key="2">
    <source>
        <dbReference type="EMBL" id="MBK6004780.1"/>
    </source>
</evidence>
<gene>
    <name evidence="2" type="ORF">JJB11_01640</name>
</gene>
<name>A0A934TPH4_9BURK</name>
<keyword evidence="1" id="KW-0472">Membrane</keyword>
<feature type="transmembrane region" description="Helical" evidence="1">
    <location>
        <begin position="87"/>
        <end position="108"/>
    </location>
</feature>
<dbReference type="AlphaFoldDB" id="A0A934TPH4"/>